<proteinExistence type="predicted"/>
<organism evidence="1 2">
    <name type="scientific">Anaeramoeba flamelloides</name>
    <dbReference type="NCBI Taxonomy" id="1746091"/>
    <lineage>
        <taxon>Eukaryota</taxon>
        <taxon>Metamonada</taxon>
        <taxon>Anaeramoebidae</taxon>
        <taxon>Anaeramoeba</taxon>
    </lineage>
</organism>
<comment type="caution">
    <text evidence="1">The sequence shown here is derived from an EMBL/GenBank/DDBJ whole genome shotgun (WGS) entry which is preliminary data.</text>
</comment>
<sequence>MELEETTNRIFPQKLNLTFKIKNHDEIINRLEELIELMPSTNNQKQASLSDIYQDIYDLFELNQEGLLLKRFEYATHQTIDKQINCLNHQTINQFFSSFQQQFLDFLDYKKAMYVILNMIKKLILAKFRMNFSKYTNSMKKRDYFKNDILVSLLSILNSSQKNGTEELIQKNPNFNFRARRKSINRSFNNQQNMEEELMNEPRDIFDLEITTNRNNLPRDKNYFFENTDLINSDFFEIQLEELLKKTDIYRIKILLQKLSTLGYSLGTHKKKLTQMIKNLFIYELKRYKQTITNFLQFNQKKKRKKKLTIKSVFFNFDQKKRTYDIPNYNFESSKYKKFKFINKSGLSKKNMLID</sequence>
<name>A0ABQ8YZ86_9EUKA</name>
<evidence type="ECO:0000313" key="1">
    <source>
        <dbReference type="EMBL" id="KAJ6249734.1"/>
    </source>
</evidence>
<protein>
    <submittedName>
        <fullName evidence="1">Uncharacterized protein</fullName>
    </submittedName>
</protein>
<evidence type="ECO:0000313" key="2">
    <source>
        <dbReference type="Proteomes" id="UP001150062"/>
    </source>
</evidence>
<accession>A0ABQ8YZ86</accession>
<dbReference type="Proteomes" id="UP001150062">
    <property type="component" value="Unassembled WGS sequence"/>
</dbReference>
<gene>
    <name evidence="1" type="ORF">M0813_16765</name>
</gene>
<reference evidence="1" key="1">
    <citation type="submission" date="2022-08" db="EMBL/GenBank/DDBJ databases">
        <title>Novel sulfate-reducing endosymbionts in the free-living metamonad Anaeramoeba.</title>
        <authorList>
            <person name="Jerlstrom-Hultqvist J."/>
            <person name="Cepicka I."/>
            <person name="Gallot-Lavallee L."/>
            <person name="Salas-Leiva D."/>
            <person name="Curtis B.A."/>
            <person name="Zahonova K."/>
            <person name="Pipaliya S."/>
            <person name="Dacks J."/>
            <person name="Roger A.J."/>
        </authorList>
    </citation>
    <scope>NUCLEOTIDE SEQUENCE</scope>
    <source>
        <strain evidence="1">Schooner1</strain>
    </source>
</reference>
<dbReference type="EMBL" id="JAOAOG010000096">
    <property type="protein sequence ID" value="KAJ6249734.1"/>
    <property type="molecule type" value="Genomic_DNA"/>
</dbReference>
<keyword evidence="2" id="KW-1185">Reference proteome</keyword>